<feature type="signal peptide" evidence="1">
    <location>
        <begin position="1"/>
        <end position="20"/>
    </location>
</feature>
<protein>
    <recommendedName>
        <fullName evidence="4">Outer membrane protein beta-barrel domain-containing protein</fullName>
    </recommendedName>
</protein>
<reference evidence="2 3" key="1">
    <citation type="submission" date="2010-10" db="EMBL/GenBank/DDBJ databases">
        <authorList>
            <person name="Muzny D."/>
            <person name="Qin X."/>
            <person name="Deng J."/>
            <person name="Jiang H."/>
            <person name="Liu Y."/>
            <person name="Qu J."/>
            <person name="Song X.-Z."/>
            <person name="Zhang L."/>
            <person name="Thornton R."/>
            <person name="Coyle M."/>
            <person name="Francisco L."/>
            <person name="Jackson L."/>
            <person name="Javaid M."/>
            <person name="Korchina V."/>
            <person name="Kovar C."/>
            <person name="Mata R."/>
            <person name="Mathew T."/>
            <person name="Ngo R."/>
            <person name="Nguyen L."/>
            <person name="Nguyen N."/>
            <person name="Okwuonu G."/>
            <person name="Ongeri F."/>
            <person name="Pham C."/>
            <person name="Simmons D."/>
            <person name="Wilczek-Boney K."/>
            <person name="Hale W."/>
            <person name="Jakkamsetti A."/>
            <person name="Pham P."/>
            <person name="Ruth R."/>
            <person name="San Lucas F."/>
            <person name="Warren J."/>
            <person name="Zhang J."/>
            <person name="Zhao Z."/>
            <person name="Zhou C."/>
            <person name="Zhu D."/>
            <person name="Lee S."/>
            <person name="Bess C."/>
            <person name="Blankenburg K."/>
            <person name="Forbes L."/>
            <person name="Fu Q."/>
            <person name="Gubbala S."/>
            <person name="Hirani K."/>
            <person name="Jayaseelan J.C."/>
            <person name="Lara F."/>
            <person name="Munidasa M."/>
            <person name="Palculict T."/>
            <person name="Patil S."/>
            <person name="Pu L.-L."/>
            <person name="Saada N."/>
            <person name="Tang L."/>
            <person name="Weissenberger G."/>
            <person name="Zhu Y."/>
            <person name="Hemphill L."/>
            <person name="Shang Y."/>
            <person name="Youmans B."/>
            <person name="Ayvaz T."/>
            <person name="Ross M."/>
            <person name="Santibanez J."/>
            <person name="Aqrawi P."/>
            <person name="Gross S."/>
            <person name="Joshi V."/>
            <person name="Fowler G."/>
            <person name="Nazareth L."/>
            <person name="Reid J."/>
            <person name="Worley K."/>
            <person name="Petrosino J."/>
            <person name="Highlander S."/>
            <person name="Gibbs R."/>
        </authorList>
    </citation>
    <scope>NUCLEOTIDE SEQUENCE [LARGE SCALE GENOMIC DNA]</scope>
    <source>
        <strain evidence="2 3">ATCC 33574</strain>
    </source>
</reference>
<accession>E6KAS5</accession>
<dbReference type="Proteomes" id="UP000003112">
    <property type="component" value="Unassembled WGS sequence"/>
</dbReference>
<dbReference type="InterPro" id="IPR011250">
    <property type="entry name" value="OMP/PagP_B-barrel"/>
</dbReference>
<keyword evidence="1" id="KW-0732">Signal</keyword>
<evidence type="ECO:0008006" key="4">
    <source>
        <dbReference type="Google" id="ProtNLM"/>
    </source>
</evidence>
<dbReference type="AlphaFoldDB" id="E6KAS5"/>
<dbReference type="SUPFAM" id="SSF56925">
    <property type="entry name" value="OMPA-like"/>
    <property type="match status" value="1"/>
</dbReference>
<dbReference type="STRING" id="873513.HMPREF6485_2711"/>
<evidence type="ECO:0000313" key="2">
    <source>
        <dbReference type="EMBL" id="EFU29385.1"/>
    </source>
</evidence>
<dbReference type="GeneID" id="93537317"/>
<evidence type="ECO:0000313" key="3">
    <source>
        <dbReference type="Proteomes" id="UP000003112"/>
    </source>
</evidence>
<dbReference type="eggNOG" id="ENOG5033YQU">
    <property type="taxonomic scope" value="Bacteria"/>
</dbReference>
<feature type="chain" id="PRO_5003207242" description="Outer membrane protein beta-barrel domain-containing protein" evidence="1">
    <location>
        <begin position="21"/>
        <end position="259"/>
    </location>
</feature>
<keyword evidence="3" id="KW-1185">Reference proteome</keyword>
<proteinExistence type="predicted"/>
<name>E6KAS5_9BACT</name>
<comment type="caution">
    <text evidence="2">The sequence shown here is derived from an EMBL/GenBank/DDBJ whole genome shotgun (WGS) entry which is preliminary data.</text>
</comment>
<gene>
    <name evidence="2" type="ORF">HMPREF6485_2711</name>
</gene>
<dbReference type="EMBL" id="AEPD01000049">
    <property type="protein sequence ID" value="EFU29385.1"/>
    <property type="molecule type" value="Genomic_DNA"/>
</dbReference>
<organism evidence="2 3">
    <name type="scientific">Segatella buccae ATCC 33574</name>
    <dbReference type="NCBI Taxonomy" id="873513"/>
    <lineage>
        <taxon>Bacteria</taxon>
        <taxon>Pseudomonadati</taxon>
        <taxon>Bacteroidota</taxon>
        <taxon>Bacteroidia</taxon>
        <taxon>Bacteroidales</taxon>
        <taxon>Prevotellaceae</taxon>
        <taxon>Segatella</taxon>
    </lineage>
</organism>
<sequence length="259" mass="28904">MMKRVFLLLLPLLVPVAVSAQTGDEDTRRWAVDGFIGTAGPMHMKTDGQVFGSTLPSVREGFASGVHVEYFLPYAPFSLKAGYEHEELNFVNQDISSTMKSLSLGGRYYPLPRHWVVQPYTGADLLVNIGAVNDNQSMESYSSSAVRPSYRREARVRLPRFGAASVVGADIRMFSSIYLQMQYSYRLAVGSHVDIRSRALSGNGPVSHDHGTLHRHALSIGLKIAFPFRFTTRDGEGLINLLLDALFPDDYSHNRMYNR</sequence>
<dbReference type="RefSeq" id="WP_004346884.1">
    <property type="nucleotide sequence ID" value="NZ_GL586311.1"/>
</dbReference>
<dbReference type="HOGENOM" id="CLU_1123737_0_0_10"/>
<evidence type="ECO:0000256" key="1">
    <source>
        <dbReference type="SAM" id="SignalP"/>
    </source>
</evidence>
<dbReference type="Gene3D" id="2.40.160.20">
    <property type="match status" value="1"/>
</dbReference>